<feature type="transmembrane region" description="Helical" evidence="3">
    <location>
        <begin position="129"/>
        <end position="151"/>
    </location>
</feature>
<dbReference type="GO" id="GO:0052621">
    <property type="term" value="F:diguanylate cyclase activity"/>
    <property type="evidence" value="ECO:0007669"/>
    <property type="project" value="UniProtKB-EC"/>
</dbReference>
<evidence type="ECO:0000256" key="2">
    <source>
        <dbReference type="SAM" id="Coils"/>
    </source>
</evidence>
<feature type="coiled-coil region" evidence="2">
    <location>
        <begin position="181"/>
        <end position="208"/>
    </location>
</feature>
<dbReference type="EC" id="2.7.7.65" evidence="1"/>
<dbReference type="PANTHER" id="PTHR45138:SF24">
    <property type="entry name" value="DIGUANYLATE CYCLASE DGCC-RELATED"/>
    <property type="match status" value="1"/>
</dbReference>
<sequence length="367" mass="40446">MARPRPWARLLGTDPEVREQMGALLLSMATYLVYGLIVHLQVRTGLMPRPVAGALGLVTVLTHVVFWVVVRRGWVRTGRDPGLARTQLLFGVALMFPSYAAIGPAAGGLQVVMASHIVYSMFMMRPRQVWRLVGGTLMLLAATMALSLHLWPERHDWRVQASNLAYAALVMPLIAVLAHRITRMTTRLRQQQAELQAALARLEELATRDELTRTHNRRHMTELLRAQQSLHRRNGAPLALALLDIDLFKAVNDHHGHAVGDEVLRAFSRLAQQGLRGHDLLARWGGEEFLVLLPHTSAEDALGVLNRLQEQLAGAAGAAEMPKGLCVSFSAGLVAVDPDEPLDQAIDRADQAMYRAKATGRARCVVA</sequence>
<feature type="transmembrane region" description="Helical" evidence="3">
    <location>
        <begin position="21"/>
        <end position="40"/>
    </location>
</feature>
<keyword evidence="3" id="KW-0812">Transmembrane</keyword>
<protein>
    <recommendedName>
        <fullName evidence="1">diguanylate cyclase</fullName>
        <ecNumber evidence="1">2.7.7.65</ecNumber>
    </recommendedName>
</protein>
<gene>
    <name evidence="5" type="ORF">G3A44_22160</name>
</gene>
<dbReference type="NCBIfam" id="TIGR00254">
    <property type="entry name" value="GGDEF"/>
    <property type="match status" value="1"/>
</dbReference>
<dbReference type="PROSITE" id="PS50887">
    <property type="entry name" value="GGDEF"/>
    <property type="match status" value="1"/>
</dbReference>
<dbReference type="Proteomes" id="UP000484255">
    <property type="component" value="Unassembled WGS sequence"/>
</dbReference>
<dbReference type="GO" id="GO:0043709">
    <property type="term" value="P:cell adhesion involved in single-species biofilm formation"/>
    <property type="evidence" value="ECO:0007669"/>
    <property type="project" value="TreeGrafter"/>
</dbReference>
<evidence type="ECO:0000259" key="4">
    <source>
        <dbReference type="PROSITE" id="PS50887"/>
    </source>
</evidence>
<keyword evidence="3" id="KW-1133">Transmembrane helix</keyword>
<dbReference type="SMART" id="SM00267">
    <property type="entry name" value="GGDEF"/>
    <property type="match status" value="1"/>
</dbReference>
<keyword evidence="2" id="KW-0175">Coiled coil</keyword>
<dbReference type="InterPro" id="IPR000160">
    <property type="entry name" value="GGDEF_dom"/>
</dbReference>
<keyword evidence="3" id="KW-0472">Membrane</keyword>
<dbReference type="AlphaFoldDB" id="A0A7C9TMB0"/>
<dbReference type="CDD" id="cd01949">
    <property type="entry name" value="GGDEF"/>
    <property type="match status" value="1"/>
</dbReference>
<dbReference type="RefSeq" id="WP_163459927.1">
    <property type="nucleotide sequence ID" value="NZ_JAAGOH010000052.1"/>
</dbReference>
<dbReference type="GO" id="GO:0005886">
    <property type="term" value="C:plasma membrane"/>
    <property type="evidence" value="ECO:0007669"/>
    <property type="project" value="TreeGrafter"/>
</dbReference>
<evidence type="ECO:0000256" key="3">
    <source>
        <dbReference type="SAM" id="Phobius"/>
    </source>
</evidence>
<reference evidence="5 6" key="1">
    <citation type="submission" date="2020-02" db="EMBL/GenBank/DDBJ databases">
        <title>Ideonella bacterium strain TBM-1.</title>
        <authorList>
            <person name="Chen W.-M."/>
        </authorList>
    </citation>
    <scope>NUCLEOTIDE SEQUENCE [LARGE SCALE GENOMIC DNA]</scope>
    <source>
        <strain evidence="5 6">TBM-1</strain>
    </source>
</reference>
<dbReference type="InterPro" id="IPR050469">
    <property type="entry name" value="Diguanylate_Cyclase"/>
</dbReference>
<dbReference type="FunFam" id="3.30.70.270:FF:000001">
    <property type="entry name" value="Diguanylate cyclase domain protein"/>
    <property type="match status" value="1"/>
</dbReference>
<feature type="transmembrane region" description="Helical" evidence="3">
    <location>
        <begin position="52"/>
        <end position="70"/>
    </location>
</feature>
<proteinExistence type="predicted"/>
<organism evidence="5 6">
    <name type="scientific">Ideonella livida</name>
    <dbReference type="NCBI Taxonomy" id="2707176"/>
    <lineage>
        <taxon>Bacteria</taxon>
        <taxon>Pseudomonadati</taxon>
        <taxon>Pseudomonadota</taxon>
        <taxon>Betaproteobacteria</taxon>
        <taxon>Burkholderiales</taxon>
        <taxon>Sphaerotilaceae</taxon>
        <taxon>Ideonella</taxon>
    </lineage>
</organism>
<dbReference type="Pfam" id="PF00990">
    <property type="entry name" value="GGDEF"/>
    <property type="match status" value="1"/>
</dbReference>
<evidence type="ECO:0000313" key="5">
    <source>
        <dbReference type="EMBL" id="NDY93901.1"/>
    </source>
</evidence>
<accession>A0A7C9TMB0</accession>
<name>A0A7C9TMB0_9BURK</name>
<keyword evidence="6" id="KW-1185">Reference proteome</keyword>
<feature type="transmembrane region" description="Helical" evidence="3">
    <location>
        <begin position="82"/>
        <end position="99"/>
    </location>
</feature>
<comment type="caution">
    <text evidence="5">The sequence shown here is derived from an EMBL/GenBank/DDBJ whole genome shotgun (WGS) entry which is preliminary data.</text>
</comment>
<dbReference type="EMBL" id="JAAGOH010000052">
    <property type="protein sequence ID" value="NDY93901.1"/>
    <property type="molecule type" value="Genomic_DNA"/>
</dbReference>
<dbReference type="Gene3D" id="3.30.70.270">
    <property type="match status" value="1"/>
</dbReference>
<dbReference type="PANTHER" id="PTHR45138">
    <property type="entry name" value="REGULATORY COMPONENTS OF SENSORY TRANSDUCTION SYSTEM"/>
    <property type="match status" value="1"/>
</dbReference>
<feature type="transmembrane region" description="Helical" evidence="3">
    <location>
        <begin position="163"/>
        <end position="182"/>
    </location>
</feature>
<evidence type="ECO:0000256" key="1">
    <source>
        <dbReference type="ARBA" id="ARBA00012528"/>
    </source>
</evidence>
<dbReference type="InterPro" id="IPR043128">
    <property type="entry name" value="Rev_trsase/Diguanyl_cyclase"/>
</dbReference>
<dbReference type="InterPro" id="IPR029787">
    <property type="entry name" value="Nucleotide_cyclase"/>
</dbReference>
<feature type="domain" description="GGDEF" evidence="4">
    <location>
        <begin position="236"/>
        <end position="367"/>
    </location>
</feature>
<dbReference type="GO" id="GO:1902201">
    <property type="term" value="P:negative regulation of bacterial-type flagellum-dependent cell motility"/>
    <property type="evidence" value="ECO:0007669"/>
    <property type="project" value="TreeGrafter"/>
</dbReference>
<evidence type="ECO:0000313" key="6">
    <source>
        <dbReference type="Proteomes" id="UP000484255"/>
    </source>
</evidence>
<dbReference type="SUPFAM" id="SSF55073">
    <property type="entry name" value="Nucleotide cyclase"/>
    <property type="match status" value="1"/>
</dbReference>